<feature type="transmembrane region" description="Helical" evidence="1">
    <location>
        <begin position="486"/>
        <end position="505"/>
    </location>
</feature>
<dbReference type="OMA" id="FGFQQYP"/>
<feature type="transmembrane region" description="Helical" evidence="1">
    <location>
        <begin position="601"/>
        <end position="621"/>
    </location>
</feature>
<evidence type="ECO:0000313" key="3">
    <source>
        <dbReference type="EMBL" id="PRQ31791.1"/>
    </source>
</evidence>
<accession>A0A2P6QC89</accession>
<dbReference type="SUPFAM" id="SSF140860">
    <property type="entry name" value="Pseudo ankyrin repeat-like"/>
    <property type="match status" value="1"/>
</dbReference>
<dbReference type="PANTHER" id="PTHR24177">
    <property type="entry name" value="CASKIN"/>
    <property type="match status" value="1"/>
</dbReference>
<dbReference type="SMART" id="SM00248">
    <property type="entry name" value="ANK"/>
    <property type="match status" value="5"/>
</dbReference>
<organism evidence="3 4">
    <name type="scientific">Rosa chinensis</name>
    <name type="common">China rose</name>
    <dbReference type="NCBI Taxonomy" id="74649"/>
    <lineage>
        <taxon>Eukaryota</taxon>
        <taxon>Viridiplantae</taxon>
        <taxon>Streptophyta</taxon>
        <taxon>Embryophyta</taxon>
        <taxon>Tracheophyta</taxon>
        <taxon>Spermatophyta</taxon>
        <taxon>Magnoliopsida</taxon>
        <taxon>eudicotyledons</taxon>
        <taxon>Gunneridae</taxon>
        <taxon>Pentapetalae</taxon>
        <taxon>rosids</taxon>
        <taxon>fabids</taxon>
        <taxon>Rosales</taxon>
        <taxon>Rosaceae</taxon>
        <taxon>Rosoideae</taxon>
        <taxon>Rosoideae incertae sedis</taxon>
        <taxon>Rosa</taxon>
    </lineage>
</organism>
<evidence type="ECO:0000256" key="1">
    <source>
        <dbReference type="SAM" id="Phobius"/>
    </source>
</evidence>
<protein>
    <submittedName>
        <fullName evidence="3">Putative ankyrin repeat-containing domain, PGG domain-containing protein</fullName>
    </submittedName>
</protein>
<evidence type="ECO:0000313" key="4">
    <source>
        <dbReference type="Proteomes" id="UP000238479"/>
    </source>
</evidence>
<proteinExistence type="predicted"/>
<dbReference type="Gene3D" id="1.25.40.20">
    <property type="entry name" value="Ankyrin repeat-containing domain"/>
    <property type="match status" value="2"/>
</dbReference>
<evidence type="ECO:0000259" key="2">
    <source>
        <dbReference type="Pfam" id="PF13962"/>
    </source>
</evidence>
<dbReference type="OrthoDB" id="1921232at2759"/>
<dbReference type="Proteomes" id="UP000238479">
    <property type="component" value="Chromosome 5"/>
</dbReference>
<sequence length="630" mass="70737">MRSISDYYLTPPSQTSYYLKVSTCSCRSELASQAKLWRFNLEPMSTTQAHNSIPPGNALRAMRDPMTFAPYTPGNRQYYLDVCVPLNKYALKGNWEAVELILRKDPRLLTASITSGGDTVLHIAAGARQVQFVEELVEMMEVWIGTEKCSQALAKQGTNGNTAFSIAAAAGSIEIAQIMMKKNEHLPKIRGGEGMTPLYTAALSGQSLMADYLYSLTKDMLEEADRQLLFLTCIDNGLYDLARKMLESDRALAKVRNIKEETALHILARMPLEFTSQSPGMWSRLITSFIPGWKFSYKRNLKQVNEGLQLVQCVWTEILRNDHVDMMRLIEQPTKLLFDATKLGNYEFLAVLISSYPDLIWQLDDKNRSIFHVAVLHRHASIFNLVHEIGSIKDFIVTFTDDDESNNILHMAAKLAPPNQLNLVSGAALQMQRELVWFEEVKKIVQPCSIEMKNKKGQTPRELFTSEHKGLLHQGEAWMKQTAKSCMIVAALIATVVFSAAFSVPGGTSDNTGQPNFLKETAFQFFAIADGVALISSFTSILMFLLILTSRYAEGDFLKSLPLKLMIGLTSLFISIASMMVAFSTTFYLDCHHGLEWVPNLIFVFVFAFVPVALFAFQPFLQFPLRTSLV</sequence>
<dbReference type="GO" id="GO:0016020">
    <property type="term" value="C:membrane"/>
    <property type="evidence" value="ECO:0007669"/>
    <property type="project" value="TreeGrafter"/>
</dbReference>
<dbReference type="InterPro" id="IPR026961">
    <property type="entry name" value="PGG_dom"/>
</dbReference>
<comment type="caution">
    <text evidence="3">The sequence shown here is derived from an EMBL/GenBank/DDBJ whole genome shotgun (WGS) entry which is preliminary data.</text>
</comment>
<dbReference type="FunFam" id="1.25.40.20:FF:000412">
    <property type="entry name" value="Ankyrin repeat-containing protein ITN1 isoform C"/>
    <property type="match status" value="1"/>
</dbReference>
<dbReference type="Pfam" id="PF13962">
    <property type="entry name" value="PGG"/>
    <property type="match status" value="1"/>
</dbReference>
<dbReference type="AlphaFoldDB" id="A0A2P6QC89"/>
<dbReference type="SUPFAM" id="SSF48403">
    <property type="entry name" value="Ankyrin repeat"/>
    <property type="match status" value="1"/>
</dbReference>
<keyword evidence="1" id="KW-0472">Membrane</keyword>
<reference evidence="3 4" key="1">
    <citation type="journal article" date="2018" name="Nat. Genet.">
        <title>The Rosa genome provides new insights in the design of modern roses.</title>
        <authorList>
            <person name="Bendahmane M."/>
        </authorList>
    </citation>
    <scope>NUCLEOTIDE SEQUENCE [LARGE SCALE GENOMIC DNA]</scope>
    <source>
        <strain evidence="4">cv. Old Blush</strain>
    </source>
</reference>
<dbReference type="InterPro" id="IPR036770">
    <property type="entry name" value="Ankyrin_rpt-contain_sf"/>
</dbReference>
<feature type="transmembrane region" description="Helical" evidence="1">
    <location>
        <begin position="525"/>
        <end position="548"/>
    </location>
</feature>
<dbReference type="PANTHER" id="PTHR24177:SF356">
    <property type="entry name" value="ANKYRIN REPEAT PLANT-LIKE PROTEIN"/>
    <property type="match status" value="1"/>
</dbReference>
<keyword evidence="4" id="KW-1185">Reference proteome</keyword>
<dbReference type="Pfam" id="PF12796">
    <property type="entry name" value="Ank_2"/>
    <property type="match status" value="1"/>
</dbReference>
<keyword evidence="1" id="KW-1133">Transmembrane helix</keyword>
<feature type="domain" description="PGG" evidence="2">
    <location>
        <begin position="477"/>
        <end position="589"/>
    </location>
</feature>
<gene>
    <name evidence="3" type="ORF">RchiOBHm_Chr5g0039341</name>
</gene>
<dbReference type="InterPro" id="IPR002110">
    <property type="entry name" value="Ankyrin_rpt"/>
</dbReference>
<keyword evidence="1" id="KW-0812">Transmembrane</keyword>
<dbReference type="STRING" id="74649.A0A2P6QC89"/>
<feature type="transmembrane region" description="Helical" evidence="1">
    <location>
        <begin position="569"/>
        <end position="589"/>
    </location>
</feature>
<name>A0A2P6QC89_ROSCH</name>
<dbReference type="Gramene" id="PRQ31791">
    <property type="protein sequence ID" value="PRQ31791"/>
    <property type="gene ID" value="RchiOBHm_Chr5g0039341"/>
</dbReference>
<dbReference type="EMBL" id="PDCK01000043">
    <property type="protein sequence ID" value="PRQ31791.1"/>
    <property type="molecule type" value="Genomic_DNA"/>
</dbReference>